<sequence length="174" mass="18497">MTDWANLGDKVKLSSIFHSLGIATIFLTAFSFGGGIAGAVPDWSGQAYGKASKEISQYGYTAAIASVVGDQVPLDDCLITRSSKASKLNSSGRSPGTEILLHLDCFGKLAEPGKPGNSAASPEGRQTKNDLLQLEYFNINPDKCAKPLDVYCKMMCTKYLDHCSAAVQHAIAAF</sequence>
<name>Z5X5U5_9MYCO</name>
<dbReference type="Proteomes" id="UP000022835">
    <property type="component" value="Unassembled WGS sequence"/>
</dbReference>
<comment type="caution">
    <text evidence="2">The sequence shown here is derived from an EMBL/GenBank/DDBJ whole genome shotgun (WGS) entry which is preliminary data.</text>
</comment>
<keyword evidence="1" id="KW-0472">Membrane</keyword>
<gene>
    <name evidence="2" type="ORF">Y900_017785</name>
</gene>
<proteinExistence type="predicted"/>
<keyword evidence="1" id="KW-0812">Transmembrane</keyword>
<accession>Z5X5U5</accession>
<dbReference type="eggNOG" id="ENOG503062F">
    <property type="taxonomic scope" value="Bacteria"/>
</dbReference>
<dbReference type="OrthoDB" id="4628813at2"/>
<evidence type="ECO:0000313" key="3">
    <source>
        <dbReference type="Proteomes" id="UP000022835"/>
    </source>
</evidence>
<keyword evidence="1" id="KW-1133">Transmembrane helix</keyword>
<evidence type="ECO:0000256" key="1">
    <source>
        <dbReference type="SAM" id="Phobius"/>
    </source>
</evidence>
<dbReference type="EMBL" id="JALN02000001">
    <property type="protein sequence ID" value="KDF00735.1"/>
    <property type="molecule type" value="Genomic_DNA"/>
</dbReference>
<protein>
    <submittedName>
        <fullName evidence="2">Uncharacterized protein</fullName>
    </submittedName>
</protein>
<keyword evidence="3" id="KW-1185">Reference proteome</keyword>
<dbReference type="RefSeq" id="WP_051660117.1">
    <property type="nucleotide sequence ID" value="NZ_JALN02000001.1"/>
</dbReference>
<organism evidence="2 3">
    <name type="scientific">Mycolicibacterium aromaticivorans JS19b1 = JCM 16368</name>
    <dbReference type="NCBI Taxonomy" id="1440774"/>
    <lineage>
        <taxon>Bacteria</taxon>
        <taxon>Bacillati</taxon>
        <taxon>Actinomycetota</taxon>
        <taxon>Actinomycetes</taxon>
        <taxon>Mycobacteriales</taxon>
        <taxon>Mycobacteriaceae</taxon>
        <taxon>Mycolicibacterium</taxon>
    </lineage>
</organism>
<reference evidence="2" key="1">
    <citation type="submission" date="2014-05" db="EMBL/GenBank/DDBJ databases">
        <title>Genome sequence of Mycobacterium aromaticivorans strain JS19b1T (= DSM 45407T).</title>
        <authorList>
            <person name="Kwak Y."/>
            <person name="Park G.-S."/>
            <person name="Li Q.X."/>
            <person name="Lee S.-E."/>
            <person name="Shin J.-H."/>
        </authorList>
    </citation>
    <scope>NUCLEOTIDE SEQUENCE [LARGE SCALE GENOMIC DNA]</scope>
    <source>
        <strain evidence="2">JS19b1</strain>
    </source>
</reference>
<dbReference type="AlphaFoldDB" id="Z5X5U5"/>
<evidence type="ECO:0000313" key="2">
    <source>
        <dbReference type="EMBL" id="KDF00735.1"/>
    </source>
</evidence>
<feature type="transmembrane region" description="Helical" evidence="1">
    <location>
        <begin position="20"/>
        <end position="40"/>
    </location>
</feature>